<dbReference type="OrthoDB" id="570124at2"/>
<keyword evidence="8 10" id="KW-0472">Membrane</keyword>
<evidence type="ECO:0000256" key="8">
    <source>
        <dbReference type="ARBA" id="ARBA00023136"/>
    </source>
</evidence>
<evidence type="ECO:0000313" key="14">
    <source>
        <dbReference type="Proteomes" id="UP000184041"/>
    </source>
</evidence>
<dbReference type="Gene3D" id="3.40.50.720">
    <property type="entry name" value="NAD(P)-binding Rossmann-like Domain"/>
    <property type="match status" value="1"/>
</dbReference>
<feature type="transmembrane region" description="Helical" evidence="10">
    <location>
        <begin position="6"/>
        <end position="24"/>
    </location>
</feature>
<evidence type="ECO:0000256" key="9">
    <source>
        <dbReference type="SAM" id="MobiDB-lite"/>
    </source>
</evidence>
<feature type="transmembrane region" description="Helical" evidence="10">
    <location>
        <begin position="150"/>
        <end position="173"/>
    </location>
</feature>
<dbReference type="GO" id="GO:0005886">
    <property type="term" value="C:plasma membrane"/>
    <property type="evidence" value="ECO:0007669"/>
    <property type="project" value="UniProtKB-SubCell"/>
</dbReference>
<keyword evidence="7" id="KW-0406">Ion transport</keyword>
<dbReference type="GO" id="GO:1902600">
    <property type="term" value="P:proton transmembrane transport"/>
    <property type="evidence" value="ECO:0007669"/>
    <property type="project" value="InterPro"/>
</dbReference>
<proteinExistence type="predicted"/>
<dbReference type="InterPro" id="IPR006153">
    <property type="entry name" value="Cation/H_exchanger_TM"/>
</dbReference>
<dbReference type="AlphaFoldDB" id="A0A1M5CMJ6"/>
<evidence type="ECO:0000259" key="11">
    <source>
        <dbReference type="Pfam" id="PF00999"/>
    </source>
</evidence>
<dbReference type="InterPro" id="IPR036291">
    <property type="entry name" value="NAD(P)-bd_dom_sf"/>
</dbReference>
<feature type="transmembrane region" description="Helical" evidence="10">
    <location>
        <begin position="61"/>
        <end position="80"/>
    </location>
</feature>
<dbReference type="Proteomes" id="UP000184041">
    <property type="component" value="Unassembled WGS sequence"/>
</dbReference>
<sequence length="620" mass="67458">MEEHLLIGITSILLFGIGAQWIAWKFKLPAILLLLISGIMAGPVFGLLQPDVLMGDLLAPFISVSVAIILFEGGLSLSFSELKNIGGIIGNLVSIGVLLTWGIISLSAHYLFPFGWELSILLGAILVVTGPTVIIPLLRQVRPSGQVGSILKWEGIVIDPIGAMLAVLVFEVILSTSVSAATSLAVMSIVKTIFFGTLVGLAGAALIYFLLKRHLLPDYLQNPISLMVVVTVFTASNMLQHESGLWATTLMGIALANQTSARINHITEFKENLRVLLLSALFILLAARVELEGLLANLSWNLFGFLVILIFVARPLAVYISTFFSDINWREKLFLCWMAPRGVVAASISSIFAISLAQNGFEHADQLVPIVFLVIISTVTIYGLPASWVARKLGVAKPVPNGILILGAHEWSLKIAEAIKREGFKVLVADSNWRNIAKAEDKNIGTYHGNILSEFALEKIDLDGVGRLLALTPNDEVNSLAALRFSEIFGRSYVFQLPPNTRGEKGNKDVSSHLSGRTLFNEQLNFEKMSTIIKGDEPLSVQKITDNSTFASFKEAIGEQYIPLFVITSTNEIHPYTVNNPPAPTKGDKVFYISITNEEIQDSTENSSSTSQAIQASDTS</sequence>
<feature type="transmembrane region" description="Helical" evidence="10">
    <location>
        <begin position="366"/>
        <end position="384"/>
    </location>
</feature>
<feature type="domain" description="Cation/H+ exchanger transmembrane" evidence="11">
    <location>
        <begin position="13"/>
        <end position="391"/>
    </location>
</feature>
<keyword evidence="14" id="KW-1185">Reference proteome</keyword>
<feature type="transmembrane region" description="Helical" evidence="10">
    <location>
        <begin position="333"/>
        <end position="354"/>
    </location>
</feature>
<evidence type="ECO:0000256" key="10">
    <source>
        <dbReference type="SAM" id="Phobius"/>
    </source>
</evidence>
<feature type="transmembrane region" description="Helical" evidence="10">
    <location>
        <begin position="31"/>
        <end position="49"/>
    </location>
</feature>
<evidence type="ECO:0000313" key="13">
    <source>
        <dbReference type="EMBL" id="SHF55948.1"/>
    </source>
</evidence>
<dbReference type="InterPro" id="IPR003148">
    <property type="entry name" value="RCK_N"/>
</dbReference>
<comment type="subcellular location">
    <subcellularLocation>
        <location evidence="1">Cell membrane</location>
        <topology evidence="1">Multi-pass membrane protein</topology>
    </subcellularLocation>
</comment>
<dbReference type="PANTHER" id="PTHR32507:SF0">
    <property type="entry name" value="NA(+)_H(+) ANTIPORTER 2-RELATED"/>
    <property type="match status" value="1"/>
</dbReference>
<evidence type="ECO:0000256" key="1">
    <source>
        <dbReference type="ARBA" id="ARBA00004651"/>
    </source>
</evidence>
<reference evidence="13 14" key="1">
    <citation type="submission" date="2016-11" db="EMBL/GenBank/DDBJ databases">
        <authorList>
            <person name="Jaros S."/>
            <person name="Januszkiewicz K."/>
            <person name="Wedrychowicz H."/>
        </authorList>
    </citation>
    <scope>NUCLEOTIDE SEQUENCE [LARGE SCALE GENOMIC DNA]</scope>
    <source>
        <strain evidence="13 14">DSM 21986</strain>
    </source>
</reference>
<dbReference type="GO" id="GO:0015297">
    <property type="term" value="F:antiporter activity"/>
    <property type="evidence" value="ECO:0007669"/>
    <property type="project" value="UniProtKB-KW"/>
</dbReference>
<feature type="domain" description="RCK N-terminal" evidence="12">
    <location>
        <begin position="403"/>
        <end position="492"/>
    </location>
</feature>
<gene>
    <name evidence="13" type="ORF">SAMN05443144_11029</name>
</gene>
<dbReference type="Pfam" id="PF02254">
    <property type="entry name" value="TrkA_N"/>
    <property type="match status" value="1"/>
</dbReference>
<dbReference type="EMBL" id="FQUS01000010">
    <property type="protein sequence ID" value="SHF55948.1"/>
    <property type="molecule type" value="Genomic_DNA"/>
</dbReference>
<accession>A0A1M5CMJ6</accession>
<feature type="transmembrane region" description="Helical" evidence="10">
    <location>
        <begin position="193"/>
        <end position="211"/>
    </location>
</feature>
<dbReference type="InterPro" id="IPR038770">
    <property type="entry name" value="Na+/solute_symporter_sf"/>
</dbReference>
<dbReference type="Pfam" id="PF00999">
    <property type="entry name" value="Na_H_Exchanger"/>
    <property type="match status" value="1"/>
</dbReference>
<evidence type="ECO:0000256" key="5">
    <source>
        <dbReference type="ARBA" id="ARBA00022692"/>
    </source>
</evidence>
<organism evidence="13 14">
    <name type="scientific">Fodinibius roseus</name>
    <dbReference type="NCBI Taxonomy" id="1194090"/>
    <lineage>
        <taxon>Bacteria</taxon>
        <taxon>Pseudomonadati</taxon>
        <taxon>Balneolota</taxon>
        <taxon>Balneolia</taxon>
        <taxon>Balneolales</taxon>
        <taxon>Balneolaceae</taxon>
        <taxon>Fodinibius</taxon>
    </lineage>
</organism>
<protein>
    <submittedName>
        <fullName evidence="13">Sodium/proton antiporter, CPA1 family</fullName>
    </submittedName>
</protein>
<feature type="region of interest" description="Disordered" evidence="9">
    <location>
        <begin position="601"/>
        <end position="620"/>
    </location>
</feature>
<keyword evidence="5 10" id="KW-0812">Transmembrane</keyword>
<dbReference type="RefSeq" id="WP_073063563.1">
    <property type="nucleotide sequence ID" value="NZ_FQUS01000010.1"/>
</dbReference>
<feature type="transmembrane region" description="Helical" evidence="10">
    <location>
        <begin position="118"/>
        <end position="138"/>
    </location>
</feature>
<dbReference type="SUPFAM" id="SSF51735">
    <property type="entry name" value="NAD(P)-binding Rossmann-fold domains"/>
    <property type="match status" value="1"/>
</dbReference>
<keyword evidence="2" id="KW-0813">Transport</keyword>
<keyword evidence="3" id="KW-0050">Antiport</keyword>
<feature type="transmembrane region" description="Helical" evidence="10">
    <location>
        <begin position="302"/>
        <end position="321"/>
    </location>
</feature>
<keyword evidence="6 10" id="KW-1133">Transmembrane helix</keyword>
<name>A0A1M5CMJ6_9BACT</name>
<feature type="transmembrane region" description="Helical" evidence="10">
    <location>
        <begin position="92"/>
        <end position="112"/>
    </location>
</feature>
<evidence type="ECO:0000256" key="4">
    <source>
        <dbReference type="ARBA" id="ARBA00022475"/>
    </source>
</evidence>
<dbReference type="PANTHER" id="PTHR32507">
    <property type="entry name" value="NA(+)/H(+) ANTIPORTER 1"/>
    <property type="match status" value="1"/>
</dbReference>
<evidence type="ECO:0000259" key="12">
    <source>
        <dbReference type="Pfam" id="PF02254"/>
    </source>
</evidence>
<dbReference type="STRING" id="1194090.SAMN05443144_11029"/>
<dbReference type="GO" id="GO:0006813">
    <property type="term" value="P:potassium ion transport"/>
    <property type="evidence" value="ECO:0007669"/>
    <property type="project" value="InterPro"/>
</dbReference>
<evidence type="ECO:0000256" key="7">
    <source>
        <dbReference type="ARBA" id="ARBA00023065"/>
    </source>
</evidence>
<evidence type="ECO:0000256" key="6">
    <source>
        <dbReference type="ARBA" id="ARBA00022989"/>
    </source>
</evidence>
<keyword evidence="4" id="KW-1003">Cell membrane</keyword>
<dbReference type="Gene3D" id="1.20.1530.20">
    <property type="match status" value="1"/>
</dbReference>
<evidence type="ECO:0000256" key="3">
    <source>
        <dbReference type="ARBA" id="ARBA00022449"/>
    </source>
</evidence>
<feature type="transmembrane region" description="Helical" evidence="10">
    <location>
        <begin position="275"/>
        <end position="296"/>
    </location>
</feature>
<evidence type="ECO:0000256" key="2">
    <source>
        <dbReference type="ARBA" id="ARBA00022448"/>
    </source>
</evidence>